<dbReference type="InParanoid" id="K2SP50"/>
<feature type="region of interest" description="Disordered" evidence="1">
    <location>
        <begin position="1"/>
        <end position="28"/>
    </location>
</feature>
<gene>
    <name evidence="2" type="ORF">MPH_04332</name>
</gene>
<dbReference type="HOGENOM" id="CLU_1180423_0_0_1"/>
<dbReference type="VEuPathDB" id="FungiDB:MPH_04332"/>
<dbReference type="Proteomes" id="UP000007129">
    <property type="component" value="Unassembled WGS sequence"/>
</dbReference>
<evidence type="ECO:0000256" key="1">
    <source>
        <dbReference type="SAM" id="MobiDB-lite"/>
    </source>
</evidence>
<feature type="region of interest" description="Disordered" evidence="1">
    <location>
        <begin position="48"/>
        <end position="68"/>
    </location>
</feature>
<comment type="caution">
    <text evidence="2">The sequence shown here is derived from an EMBL/GenBank/DDBJ whole genome shotgun (WGS) entry which is preliminary data.</text>
</comment>
<dbReference type="AlphaFoldDB" id="K2SP50"/>
<protein>
    <submittedName>
        <fullName evidence="2">Uncharacterized protein</fullName>
    </submittedName>
</protein>
<evidence type="ECO:0000313" key="3">
    <source>
        <dbReference type="Proteomes" id="UP000007129"/>
    </source>
</evidence>
<accession>K2SP50</accession>
<organism evidence="2 3">
    <name type="scientific">Macrophomina phaseolina (strain MS6)</name>
    <name type="common">Charcoal rot fungus</name>
    <dbReference type="NCBI Taxonomy" id="1126212"/>
    <lineage>
        <taxon>Eukaryota</taxon>
        <taxon>Fungi</taxon>
        <taxon>Dikarya</taxon>
        <taxon>Ascomycota</taxon>
        <taxon>Pezizomycotina</taxon>
        <taxon>Dothideomycetes</taxon>
        <taxon>Dothideomycetes incertae sedis</taxon>
        <taxon>Botryosphaeriales</taxon>
        <taxon>Botryosphaeriaceae</taxon>
        <taxon>Macrophomina</taxon>
    </lineage>
</organism>
<proteinExistence type="predicted"/>
<name>K2SP50_MACPH</name>
<evidence type="ECO:0000313" key="2">
    <source>
        <dbReference type="EMBL" id="EKG18530.1"/>
    </source>
</evidence>
<reference evidence="2 3" key="1">
    <citation type="journal article" date="2012" name="BMC Genomics">
        <title>Tools to kill: Genome of one of the most destructive plant pathogenic fungi Macrophomina phaseolina.</title>
        <authorList>
            <person name="Islam M.S."/>
            <person name="Haque M.S."/>
            <person name="Islam M.M."/>
            <person name="Emdad E.M."/>
            <person name="Halim A."/>
            <person name="Hossen Q.M.M."/>
            <person name="Hossain M.Z."/>
            <person name="Ahmed B."/>
            <person name="Rahim S."/>
            <person name="Rahman M.S."/>
            <person name="Alam M.M."/>
            <person name="Hou S."/>
            <person name="Wan X."/>
            <person name="Saito J.A."/>
            <person name="Alam M."/>
        </authorList>
    </citation>
    <scope>NUCLEOTIDE SEQUENCE [LARGE SCALE GENOMIC DNA]</scope>
    <source>
        <strain evidence="2 3">MS6</strain>
    </source>
</reference>
<sequence length="235" mass="26616">MPRKRTDGSPTLHTTPVLRGGKGVQAEPRHDLNDLDELADNATGQELHSVRAGQGPAPHATRATKSQRTQELRLNLYRPFVQALRDRCNDLARSDAIAFHELNLRRALHRTDNDDRALPASLWDNAELLRVCALRGMRTAGVGPATLSCQLLEHELGVAQDRPPQDRWNKLDWRLMRLKDPALLAPPLSPDTEGGINGRNWTQFRCIDWSQRRQWRAMKLLSRSFAEACLSDEKQ</sequence>
<dbReference type="EMBL" id="AHHD01000207">
    <property type="protein sequence ID" value="EKG18530.1"/>
    <property type="molecule type" value="Genomic_DNA"/>
</dbReference>